<evidence type="ECO:0000313" key="1">
    <source>
        <dbReference type="EMBL" id="MBW93788.1"/>
    </source>
</evidence>
<accession>A0A2P2JK16</accession>
<dbReference type="EMBL" id="GGEC01013305">
    <property type="protein sequence ID" value="MBW93788.1"/>
    <property type="molecule type" value="Transcribed_RNA"/>
</dbReference>
<organism evidence="1">
    <name type="scientific">Rhizophora mucronata</name>
    <name type="common">Asiatic mangrove</name>
    <dbReference type="NCBI Taxonomy" id="61149"/>
    <lineage>
        <taxon>Eukaryota</taxon>
        <taxon>Viridiplantae</taxon>
        <taxon>Streptophyta</taxon>
        <taxon>Embryophyta</taxon>
        <taxon>Tracheophyta</taxon>
        <taxon>Spermatophyta</taxon>
        <taxon>Magnoliopsida</taxon>
        <taxon>eudicotyledons</taxon>
        <taxon>Gunneridae</taxon>
        <taxon>Pentapetalae</taxon>
        <taxon>rosids</taxon>
        <taxon>fabids</taxon>
        <taxon>Malpighiales</taxon>
        <taxon>Rhizophoraceae</taxon>
        <taxon>Rhizophora</taxon>
    </lineage>
</organism>
<protein>
    <submittedName>
        <fullName evidence="1">Uncharacterized protein</fullName>
    </submittedName>
</protein>
<name>A0A2P2JK16_RHIMU</name>
<reference evidence="1" key="1">
    <citation type="submission" date="2018-02" db="EMBL/GenBank/DDBJ databases">
        <title>Rhizophora mucronata_Transcriptome.</title>
        <authorList>
            <person name="Meera S.P."/>
            <person name="Sreeshan A."/>
            <person name="Augustine A."/>
        </authorList>
    </citation>
    <scope>NUCLEOTIDE SEQUENCE</scope>
    <source>
        <tissue evidence="1">Leaf</tissue>
    </source>
</reference>
<proteinExistence type="predicted"/>
<dbReference type="AlphaFoldDB" id="A0A2P2JK16"/>
<sequence>MTKIYMFAGPWWIIEMKEKMDVSQVLV</sequence>